<sequence length="143" mass="16722">MTQLSLEAIHQQLNERNFIAEKVRLVTVEAMDPEMLATCTATENETFYNSYMNVIYCKGERYVLGYRCNEDTIVDQAIIFKDGKYYDPTLQANSESFEPYQFAVLAEFKVFDMMKHAKTNKDFPPDVDFLFTKKKHFKNVIKA</sequence>
<evidence type="ECO:0000313" key="1">
    <source>
        <dbReference type="EMBL" id="PQJ62325.1"/>
    </source>
</evidence>
<dbReference type="Proteomes" id="UP000238730">
    <property type="component" value="Unassembled WGS sequence"/>
</dbReference>
<organism evidence="1 2">
    <name type="scientific">Photobacterium angustum</name>
    <dbReference type="NCBI Taxonomy" id="661"/>
    <lineage>
        <taxon>Bacteria</taxon>
        <taxon>Pseudomonadati</taxon>
        <taxon>Pseudomonadota</taxon>
        <taxon>Gammaproteobacteria</taxon>
        <taxon>Vibrionales</taxon>
        <taxon>Vibrionaceae</taxon>
        <taxon>Photobacterium</taxon>
    </lineage>
</organism>
<reference evidence="1 2" key="1">
    <citation type="submission" date="2016-12" db="EMBL/GenBank/DDBJ databases">
        <title>Diversity of luminous bacteria.</title>
        <authorList>
            <person name="Yoshizawa S."/>
            <person name="Kogure K."/>
        </authorList>
    </citation>
    <scope>NUCLEOTIDE SEQUENCE [LARGE SCALE GENOMIC DNA]</scope>
    <source>
        <strain evidence="1 2">LC1-200</strain>
    </source>
</reference>
<evidence type="ECO:0000313" key="2">
    <source>
        <dbReference type="Proteomes" id="UP000238730"/>
    </source>
</evidence>
<dbReference type="EMBL" id="MSCJ01000003">
    <property type="protein sequence ID" value="PQJ62325.1"/>
    <property type="molecule type" value="Genomic_DNA"/>
</dbReference>
<dbReference type="RefSeq" id="WP_105062138.1">
    <property type="nucleotide sequence ID" value="NZ_MSCJ01000003.1"/>
</dbReference>
<dbReference type="AlphaFoldDB" id="A0A2S7VK66"/>
<gene>
    <name evidence="1" type="ORF">BTO08_18975</name>
</gene>
<dbReference type="OrthoDB" id="6196725at2"/>
<protein>
    <submittedName>
        <fullName evidence="1">Uncharacterized protein</fullName>
    </submittedName>
</protein>
<name>A0A2S7VK66_PHOAN</name>
<comment type="caution">
    <text evidence="1">The sequence shown here is derived from an EMBL/GenBank/DDBJ whole genome shotgun (WGS) entry which is preliminary data.</text>
</comment>
<accession>A0A2S7VK66</accession>
<proteinExistence type="predicted"/>